<evidence type="ECO:0000313" key="6">
    <source>
        <dbReference type="Proteomes" id="UP001596422"/>
    </source>
</evidence>
<keyword evidence="3" id="KW-0067">ATP-binding</keyword>
<evidence type="ECO:0000256" key="3">
    <source>
        <dbReference type="ARBA" id="ARBA00022840"/>
    </source>
</evidence>
<dbReference type="GO" id="GO:0004386">
    <property type="term" value="F:helicase activity"/>
    <property type="evidence" value="ECO:0007669"/>
    <property type="project" value="UniProtKB-KW"/>
</dbReference>
<gene>
    <name evidence="5" type="ORF">ACFQDL_28325</name>
</gene>
<keyword evidence="1" id="KW-0547">Nucleotide-binding</keyword>
<keyword evidence="5" id="KW-0347">Helicase</keyword>
<dbReference type="Pfam" id="PF00270">
    <property type="entry name" value="DEAD"/>
    <property type="match status" value="1"/>
</dbReference>
<dbReference type="Proteomes" id="UP001596422">
    <property type="component" value="Unassembled WGS sequence"/>
</dbReference>
<reference evidence="6" key="1">
    <citation type="journal article" date="2019" name="Int. J. Syst. Evol. Microbiol.">
        <title>The Global Catalogue of Microorganisms (GCM) 10K type strain sequencing project: providing services to taxonomists for standard genome sequencing and annotation.</title>
        <authorList>
            <consortium name="The Broad Institute Genomics Platform"/>
            <consortium name="The Broad Institute Genome Sequencing Center for Infectious Disease"/>
            <person name="Wu L."/>
            <person name="Ma J."/>
        </authorList>
    </citation>
    <scope>NUCLEOTIDE SEQUENCE [LARGE SCALE GENOMIC DNA]</scope>
    <source>
        <strain evidence="6">NBRC 111756</strain>
    </source>
</reference>
<protein>
    <submittedName>
        <fullName evidence="5">DEAD/DEAH box helicase</fullName>
    </submittedName>
</protein>
<dbReference type="InterPro" id="IPR027417">
    <property type="entry name" value="P-loop_NTPase"/>
</dbReference>
<dbReference type="RefSeq" id="WP_379912037.1">
    <property type="nucleotide sequence ID" value="NZ_JBHSWE010000001.1"/>
</dbReference>
<dbReference type="InterPro" id="IPR045028">
    <property type="entry name" value="DinG/Rad3-like"/>
</dbReference>
<evidence type="ECO:0000256" key="2">
    <source>
        <dbReference type="ARBA" id="ARBA00022801"/>
    </source>
</evidence>
<proteinExistence type="predicted"/>
<name>A0ABW2A7P1_9GAMM</name>
<dbReference type="Gene3D" id="3.40.50.300">
    <property type="entry name" value="P-loop containing nucleotide triphosphate hydrolases"/>
    <property type="match status" value="1"/>
</dbReference>
<dbReference type="InterPro" id="IPR011545">
    <property type="entry name" value="DEAD/DEAH_box_helicase_dom"/>
</dbReference>
<evidence type="ECO:0000256" key="1">
    <source>
        <dbReference type="ARBA" id="ARBA00022741"/>
    </source>
</evidence>
<comment type="caution">
    <text evidence="5">The sequence shown here is derived from an EMBL/GenBank/DDBJ whole genome shotgun (WGS) entry which is preliminary data.</text>
</comment>
<keyword evidence="2" id="KW-0378">Hydrolase</keyword>
<evidence type="ECO:0000259" key="4">
    <source>
        <dbReference type="PROSITE" id="PS51193"/>
    </source>
</evidence>
<keyword evidence="6" id="KW-1185">Reference proteome</keyword>
<organism evidence="5 6">
    <name type="scientific">Marinobacterium aestuariivivens</name>
    <dbReference type="NCBI Taxonomy" id="1698799"/>
    <lineage>
        <taxon>Bacteria</taxon>
        <taxon>Pseudomonadati</taxon>
        <taxon>Pseudomonadota</taxon>
        <taxon>Gammaproteobacteria</taxon>
        <taxon>Oceanospirillales</taxon>
        <taxon>Oceanospirillaceae</taxon>
        <taxon>Marinobacterium</taxon>
    </lineage>
</organism>
<dbReference type="PANTHER" id="PTHR11472:SF59">
    <property type="entry name" value="ATP-DEPENDENT DNA HELICASE DING"/>
    <property type="match status" value="1"/>
</dbReference>
<dbReference type="SUPFAM" id="SSF52540">
    <property type="entry name" value="P-loop containing nucleoside triphosphate hydrolases"/>
    <property type="match status" value="1"/>
</dbReference>
<dbReference type="InterPro" id="IPR014013">
    <property type="entry name" value="Helic_SF1/SF2_ATP-bd_DinG/Rad3"/>
</dbReference>
<sequence length="334" mass="36870">MLTEALKQEIQQAYRDFLAAKGLKPRHGQRQMVAHIARVLGNIEADASAVRQSGPHVCLVEAGTGTGKTLAYLLATIPIARAAGKKLILSTATVALQEQLVMKDLPDISLHAQLPVKFSLAKGRGRYLCINKVERLLDSQESMGQMALYEDELAHKLDEASVELYRDLLNEFAAGRWDGDRDNLRQELEESLWYPLTSDHLQCSNRRCANFSACPFYRARESLDQVEVVIANHDLVMADLALGGGAILPDPADSIYVFDEGHHLAAKAIGHFAYSMRVGASGRWLAGVGRQLERMRGECGDHSVLNTYVGQLDRPFADLQQCLEGLQRTCGHCC</sequence>
<feature type="domain" description="Helicase ATP-binding" evidence="4">
    <location>
        <begin position="15"/>
        <end position="330"/>
    </location>
</feature>
<dbReference type="PROSITE" id="PS51193">
    <property type="entry name" value="HELICASE_ATP_BIND_2"/>
    <property type="match status" value="1"/>
</dbReference>
<dbReference type="Pfam" id="PF06733">
    <property type="entry name" value="DEAD_2"/>
    <property type="match status" value="1"/>
</dbReference>
<dbReference type="InterPro" id="IPR010614">
    <property type="entry name" value="RAD3-like_helicase_DEAD"/>
</dbReference>
<accession>A0ABW2A7P1</accession>
<dbReference type="EMBL" id="JBHSWE010000001">
    <property type="protein sequence ID" value="MFC6673561.1"/>
    <property type="molecule type" value="Genomic_DNA"/>
</dbReference>
<dbReference type="PANTHER" id="PTHR11472">
    <property type="entry name" value="DNA REPAIR DEAD HELICASE RAD3/XP-D SUBFAMILY MEMBER"/>
    <property type="match status" value="1"/>
</dbReference>
<evidence type="ECO:0000313" key="5">
    <source>
        <dbReference type="EMBL" id="MFC6673561.1"/>
    </source>
</evidence>